<organism evidence="1 2">
    <name type="scientific">Smittium culicis</name>
    <dbReference type="NCBI Taxonomy" id="133412"/>
    <lineage>
        <taxon>Eukaryota</taxon>
        <taxon>Fungi</taxon>
        <taxon>Fungi incertae sedis</taxon>
        <taxon>Zoopagomycota</taxon>
        <taxon>Kickxellomycotina</taxon>
        <taxon>Harpellomycetes</taxon>
        <taxon>Harpellales</taxon>
        <taxon>Legeriomycetaceae</taxon>
        <taxon>Smittium</taxon>
    </lineage>
</organism>
<reference evidence="2" key="1">
    <citation type="submission" date="2017-01" db="EMBL/GenBank/DDBJ databases">
        <authorList>
            <person name="Wang Y."/>
            <person name="White M."/>
            <person name="Kvist S."/>
            <person name="Moncalvo J.-M."/>
        </authorList>
    </citation>
    <scope>NUCLEOTIDE SEQUENCE [LARGE SCALE GENOMIC DNA]</scope>
    <source>
        <strain evidence="2">ID-206-W2</strain>
    </source>
</reference>
<dbReference type="AlphaFoldDB" id="A0A1R1YRR0"/>
<keyword evidence="2" id="KW-1185">Reference proteome</keyword>
<sequence>MCIDGLKNYLSFFKHNSYLITCPISTMSPIDYEPKNFRLKFYKDVRNDRFAPSAPSISPNECVIMGPKSHTVQNSRVIWLKTHTITTI</sequence>
<evidence type="ECO:0000313" key="2">
    <source>
        <dbReference type="Proteomes" id="UP000187429"/>
    </source>
</evidence>
<dbReference type="OrthoDB" id="10308239at2759"/>
<proteinExistence type="predicted"/>
<name>A0A1R1YRR0_9FUNG</name>
<gene>
    <name evidence="1" type="ORF">AYI69_g1031</name>
</gene>
<comment type="caution">
    <text evidence="1">The sequence shown here is derived from an EMBL/GenBank/DDBJ whole genome shotgun (WGS) entry which is preliminary data.</text>
</comment>
<dbReference type="EMBL" id="LSSM01000274">
    <property type="protein sequence ID" value="OMJ29466.1"/>
    <property type="molecule type" value="Genomic_DNA"/>
</dbReference>
<protein>
    <submittedName>
        <fullName evidence="1">Uncharacterized protein</fullName>
    </submittedName>
</protein>
<dbReference type="Proteomes" id="UP000187429">
    <property type="component" value="Unassembled WGS sequence"/>
</dbReference>
<evidence type="ECO:0000313" key="1">
    <source>
        <dbReference type="EMBL" id="OMJ29466.1"/>
    </source>
</evidence>
<accession>A0A1R1YRR0</accession>